<evidence type="ECO:0000256" key="1">
    <source>
        <dbReference type="PROSITE-ProRule" id="PRU00339"/>
    </source>
</evidence>
<feature type="compositionally biased region" description="Low complexity" evidence="2">
    <location>
        <begin position="80"/>
        <end position="104"/>
    </location>
</feature>
<feature type="region of interest" description="Disordered" evidence="2">
    <location>
        <begin position="135"/>
        <end position="196"/>
    </location>
</feature>
<protein>
    <submittedName>
        <fullName evidence="4">CHAT domain-containing protein</fullName>
    </submittedName>
</protein>
<feature type="region of interest" description="Disordered" evidence="2">
    <location>
        <begin position="73"/>
        <end position="116"/>
    </location>
</feature>
<feature type="compositionally biased region" description="Low complexity" evidence="2">
    <location>
        <begin position="1201"/>
        <end position="1216"/>
    </location>
</feature>
<dbReference type="Pfam" id="PF13424">
    <property type="entry name" value="TPR_12"/>
    <property type="match status" value="1"/>
</dbReference>
<gene>
    <name evidence="4" type="ORF">HY912_16625</name>
</gene>
<feature type="region of interest" description="Disordered" evidence="2">
    <location>
        <begin position="1201"/>
        <end position="1251"/>
    </location>
</feature>
<feature type="compositionally biased region" description="Acidic residues" evidence="2">
    <location>
        <begin position="150"/>
        <end position="161"/>
    </location>
</feature>
<dbReference type="InterPro" id="IPR024983">
    <property type="entry name" value="CHAT_dom"/>
</dbReference>
<dbReference type="Proteomes" id="UP000807825">
    <property type="component" value="Unassembled WGS sequence"/>
</dbReference>
<dbReference type="AlphaFoldDB" id="A0A9D6Z4N3"/>
<reference evidence="4" key="1">
    <citation type="submission" date="2020-07" db="EMBL/GenBank/DDBJ databases">
        <title>Huge and variable diversity of episymbiotic CPR bacteria and DPANN archaea in groundwater ecosystems.</title>
        <authorList>
            <person name="He C.Y."/>
            <person name="Keren R."/>
            <person name="Whittaker M."/>
            <person name="Farag I.F."/>
            <person name="Doudna J."/>
            <person name="Cate J.H.D."/>
            <person name="Banfield J.F."/>
        </authorList>
    </citation>
    <scope>NUCLEOTIDE SEQUENCE</scope>
    <source>
        <strain evidence="4">NC_groundwater_1664_Pr3_B-0.1um_52_9</strain>
    </source>
</reference>
<dbReference type="InterPro" id="IPR019734">
    <property type="entry name" value="TPR_rpt"/>
</dbReference>
<feature type="compositionally biased region" description="Basic residues" evidence="2">
    <location>
        <begin position="1234"/>
        <end position="1243"/>
    </location>
</feature>
<accession>A0A9D6Z4N3</accession>
<organism evidence="4 5">
    <name type="scientific">Desulfomonile tiedjei</name>
    <dbReference type="NCBI Taxonomy" id="2358"/>
    <lineage>
        <taxon>Bacteria</taxon>
        <taxon>Pseudomonadati</taxon>
        <taxon>Thermodesulfobacteriota</taxon>
        <taxon>Desulfomonilia</taxon>
        <taxon>Desulfomonilales</taxon>
        <taxon>Desulfomonilaceae</taxon>
        <taxon>Desulfomonile</taxon>
    </lineage>
</organism>
<dbReference type="PANTHER" id="PTHR10098">
    <property type="entry name" value="RAPSYN-RELATED"/>
    <property type="match status" value="1"/>
</dbReference>
<feature type="repeat" description="TPR" evidence="1">
    <location>
        <begin position="251"/>
        <end position="284"/>
    </location>
</feature>
<feature type="compositionally biased region" description="Acidic residues" evidence="2">
    <location>
        <begin position="1222"/>
        <end position="1231"/>
    </location>
</feature>
<dbReference type="Gene3D" id="1.25.40.10">
    <property type="entry name" value="Tetratricopeptide repeat domain"/>
    <property type="match status" value="3"/>
</dbReference>
<feature type="compositionally biased region" description="Polar residues" evidence="2">
    <location>
        <begin position="938"/>
        <end position="968"/>
    </location>
</feature>
<dbReference type="Pfam" id="PF13181">
    <property type="entry name" value="TPR_8"/>
    <property type="match status" value="1"/>
</dbReference>
<evidence type="ECO:0000259" key="3">
    <source>
        <dbReference type="Pfam" id="PF12770"/>
    </source>
</evidence>
<evidence type="ECO:0000313" key="5">
    <source>
        <dbReference type="Proteomes" id="UP000807825"/>
    </source>
</evidence>
<comment type="caution">
    <text evidence="4">The sequence shown here is derived from an EMBL/GenBank/DDBJ whole genome shotgun (WGS) entry which is preliminary data.</text>
</comment>
<evidence type="ECO:0000256" key="2">
    <source>
        <dbReference type="SAM" id="MobiDB-lite"/>
    </source>
</evidence>
<dbReference type="InterPro" id="IPR011990">
    <property type="entry name" value="TPR-like_helical_dom_sf"/>
</dbReference>
<dbReference type="EMBL" id="JACRDE010000435">
    <property type="protein sequence ID" value="MBI5251115.1"/>
    <property type="molecule type" value="Genomic_DNA"/>
</dbReference>
<evidence type="ECO:0000313" key="4">
    <source>
        <dbReference type="EMBL" id="MBI5251115.1"/>
    </source>
</evidence>
<dbReference type="SUPFAM" id="SSF48452">
    <property type="entry name" value="TPR-like"/>
    <property type="match status" value="2"/>
</dbReference>
<name>A0A9D6Z4N3_9BACT</name>
<dbReference type="SMART" id="SM00028">
    <property type="entry name" value="TPR"/>
    <property type="match status" value="6"/>
</dbReference>
<feature type="domain" description="CHAT" evidence="3">
    <location>
        <begin position="773"/>
        <end position="1164"/>
    </location>
</feature>
<dbReference type="Pfam" id="PF12770">
    <property type="entry name" value="CHAT"/>
    <property type="match status" value="1"/>
</dbReference>
<dbReference type="PANTHER" id="PTHR10098:SF108">
    <property type="entry name" value="TETRATRICOPEPTIDE REPEAT PROTEIN 28"/>
    <property type="match status" value="1"/>
</dbReference>
<sequence length="1251" mass="137575">MESQNGSSHKFCHIGSEMAMEVSTICRIRTALGRINSAENVHLSSIARYVTLIALGSILALMIDSTAFAGPSGFPGSRGGVRTTVTPGTRTTTPTSTITTPPRTQSGVHPPTSHGVNIGVGIGTILPHIPLGIKHPHVYPSDEQGHYVPEEEPEPDDDDDEDKPKKKAKPKKVQSTTERAPQPPRPAAVEVKEGHPETLGSVDSRMYFFRVTIGIDDSIAEAVLRDPKGKERSYLNALQDAQKRKDGQAEFRATKSLGDVYFLMGLMDKALAYYRKAQSLVPGFQEESGRLRVINSIGASSWAMGDFEMAERYYNEVLSARADITNSEVQAQAHNNLGILYQTSGKPQASAQQFNQALEAAGKDPELRRNVTANLLESLQKQGKFSEAETVAKRALEDARNVWNPKLKVFTLQSVGSLYLEWARVTGDQAKYNQALEQFESALKIAQSAGIPKYYAAKLVGDVYLEMGRPQMAEPYIKTSGFNSSLARLHLIKGELKEAKVTFEKLSETARRHGREEDYFVAQTGLGKISESSEDYGSAVKHYSEAAQSAERIRASRLVSERKDFFHRPVNGFLPSEAAKGLSRVHVKEDSKKSSPNQSVFGSEFARARQFADHVAQKADLGLLGFKQDLMDREKKLVATLASLSKARDLLTREQHPDAYDEKTKAIEAAEVKFKEFVDLLWKNHSRYAAVRYPKPIELQNAAIQPDEFVLLLDAVGNGVAVRLIKGKQIIKTSYVDWNNQELNAVINRFREPFERHAGTVQKGKLEQYDPALGHKIYSRLLADVMRSVPEMSSVVILPEECLGKLPFETLVVGGRISWGKDEGGAYPDGLVYFGDRYRIQYNQSLTSLTLGRAMPKGALSGDRLLVMADPIPYCAGQEPDKSRQLDTPNTVVASKSVQDGSLDPDVHGQAPKTISRISSGDQTMAPAMDLRAKVDLTSTSSAPAQSQETGSHPVGIQQNTSSATPVQDSGAPGLVWPRLELTGELGKSVERIYLGQTDLFVEQEATKERLTRQSLAGYQCLLFATHGYYGNDIPGVMEPVLVLSSTTSLPDPYLRMSEVLDLDLNAELVVLAACETGIGQYKTGEGIMSMGRAFQYAGAKTVLMSLWTVSERASMVFVEEFMKSMKQGQKPAEALASARNQVRSISKRYSHPFYWASFVLVGEGSQVPEKAASEARDNLLRAAMEKPPTLAKPGHLILGSVASKGSAGPAGASVSRRQDREEDWDDDDDEPKSKKRSRKYKRTNKDEDDD</sequence>
<feature type="region of interest" description="Disordered" evidence="2">
    <location>
        <begin position="895"/>
        <end position="925"/>
    </location>
</feature>
<dbReference type="PROSITE" id="PS50005">
    <property type="entry name" value="TPR"/>
    <property type="match status" value="2"/>
</dbReference>
<feature type="repeat" description="TPR" evidence="1">
    <location>
        <begin position="331"/>
        <end position="364"/>
    </location>
</feature>
<feature type="region of interest" description="Disordered" evidence="2">
    <location>
        <begin position="938"/>
        <end position="973"/>
    </location>
</feature>
<proteinExistence type="predicted"/>
<keyword evidence="1" id="KW-0802">TPR repeat</keyword>